<feature type="region of interest" description="Disordered" evidence="1">
    <location>
        <begin position="202"/>
        <end position="266"/>
    </location>
</feature>
<protein>
    <recommendedName>
        <fullName evidence="5">Trypsin-like peptidase domain-containing protein</fullName>
    </recommendedName>
</protein>
<accession>A0A5C5X345</accession>
<feature type="chain" id="PRO_5022870358" description="Trypsin-like peptidase domain-containing protein" evidence="2">
    <location>
        <begin position="32"/>
        <end position="388"/>
    </location>
</feature>
<sequence length="388" mass="40398" precursor="true">MFFPSLNQLFRRSFFNALVLSVAFGSTAVNAIAGPSFSGPATASIDASEYEEWGLEPPPSQSTPASGPVDQDTPAQPATDQPAQTAQQNLPPAPQDLTQSVQQATVLVIAVYPDGKEFHTAGWIVDSNRRIIVTLRHMVEGAEQIFVGFPQLSSGAPNELQGSPATLMASSDDMDVAYLVAERIPGSLPSLVNSEKFGDYGSSGAPAGNAGHTPTSGTGGGPLVQTPPTTGGRPQPPGPVQQGGHTPTSNFPPAGNGGFNNGGMNGGGFNNGEFNGGGGFNGGGFGNNAPAQNNPVVGQWYLQDTVNGVQLYIGVTFNAQGQFSLQMVTVDGYGQKSQENDNGSFRVQGNTLFLNGGDGPQQLPFWFENGMLFVQFPELGTTMAFHKA</sequence>
<proteinExistence type="predicted"/>
<reference evidence="3 4" key="1">
    <citation type="submission" date="2019-02" db="EMBL/GenBank/DDBJ databases">
        <title>Deep-cultivation of Planctomycetes and their phenomic and genomic characterization uncovers novel biology.</title>
        <authorList>
            <person name="Wiegand S."/>
            <person name="Jogler M."/>
            <person name="Boedeker C."/>
            <person name="Pinto D."/>
            <person name="Vollmers J."/>
            <person name="Rivas-Marin E."/>
            <person name="Kohn T."/>
            <person name="Peeters S.H."/>
            <person name="Heuer A."/>
            <person name="Rast P."/>
            <person name="Oberbeckmann S."/>
            <person name="Bunk B."/>
            <person name="Jeske O."/>
            <person name="Meyerdierks A."/>
            <person name="Storesund J.E."/>
            <person name="Kallscheuer N."/>
            <person name="Luecker S."/>
            <person name="Lage O.M."/>
            <person name="Pohl T."/>
            <person name="Merkel B.J."/>
            <person name="Hornburger P."/>
            <person name="Mueller R.-W."/>
            <person name="Bruemmer F."/>
            <person name="Labrenz M."/>
            <person name="Spormann A.M."/>
            <person name="Op Den Camp H."/>
            <person name="Overmann J."/>
            <person name="Amann R."/>
            <person name="Jetten M.S.M."/>
            <person name="Mascher T."/>
            <person name="Medema M.H."/>
            <person name="Devos D.P."/>
            <person name="Kaster A.-K."/>
            <person name="Ovreas L."/>
            <person name="Rohde M."/>
            <person name="Galperin M.Y."/>
            <person name="Jogler C."/>
        </authorList>
    </citation>
    <scope>NUCLEOTIDE SEQUENCE [LARGE SCALE GENOMIC DNA]</scope>
    <source>
        <strain evidence="3 4">KOR42</strain>
    </source>
</reference>
<evidence type="ECO:0000313" key="3">
    <source>
        <dbReference type="EMBL" id="TWT57507.1"/>
    </source>
</evidence>
<dbReference type="RefSeq" id="WP_146507336.1">
    <property type="nucleotide sequence ID" value="NZ_SIHI01000001.1"/>
</dbReference>
<dbReference type="EMBL" id="SIHI01000001">
    <property type="protein sequence ID" value="TWT57507.1"/>
    <property type="molecule type" value="Genomic_DNA"/>
</dbReference>
<feature type="compositionally biased region" description="Gly residues" evidence="1">
    <location>
        <begin position="255"/>
        <end position="266"/>
    </location>
</feature>
<evidence type="ECO:0000256" key="1">
    <source>
        <dbReference type="SAM" id="MobiDB-lite"/>
    </source>
</evidence>
<dbReference type="OrthoDB" id="277832at2"/>
<dbReference type="Gene3D" id="2.40.10.10">
    <property type="entry name" value="Trypsin-like serine proteases"/>
    <property type="match status" value="1"/>
</dbReference>
<keyword evidence="4" id="KW-1185">Reference proteome</keyword>
<comment type="caution">
    <text evidence="3">The sequence shown here is derived from an EMBL/GenBank/DDBJ whole genome shotgun (WGS) entry which is preliminary data.</text>
</comment>
<dbReference type="InterPro" id="IPR043504">
    <property type="entry name" value="Peptidase_S1_PA_chymotrypsin"/>
</dbReference>
<dbReference type="Proteomes" id="UP000317243">
    <property type="component" value="Unassembled WGS sequence"/>
</dbReference>
<dbReference type="AlphaFoldDB" id="A0A5C5X345"/>
<feature type="region of interest" description="Disordered" evidence="1">
    <location>
        <begin position="51"/>
        <end position="97"/>
    </location>
</feature>
<feature type="signal peptide" evidence="2">
    <location>
        <begin position="1"/>
        <end position="31"/>
    </location>
</feature>
<name>A0A5C5X345_9PLAN</name>
<dbReference type="InterPro" id="IPR009003">
    <property type="entry name" value="Peptidase_S1_PA"/>
</dbReference>
<dbReference type="SUPFAM" id="SSF50494">
    <property type="entry name" value="Trypsin-like serine proteases"/>
    <property type="match status" value="1"/>
</dbReference>
<gene>
    <name evidence="3" type="ORF">KOR42_08680</name>
</gene>
<evidence type="ECO:0008006" key="5">
    <source>
        <dbReference type="Google" id="ProtNLM"/>
    </source>
</evidence>
<organism evidence="3 4">
    <name type="scientific">Thalassoglobus neptunius</name>
    <dbReference type="NCBI Taxonomy" id="1938619"/>
    <lineage>
        <taxon>Bacteria</taxon>
        <taxon>Pseudomonadati</taxon>
        <taxon>Planctomycetota</taxon>
        <taxon>Planctomycetia</taxon>
        <taxon>Planctomycetales</taxon>
        <taxon>Planctomycetaceae</taxon>
        <taxon>Thalassoglobus</taxon>
    </lineage>
</organism>
<evidence type="ECO:0000313" key="4">
    <source>
        <dbReference type="Proteomes" id="UP000317243"/>
    </source>
</evidence>
<feature type="compositionally biased region" description="Low complexity" evidence="1">
    <location>
        <begin position="70"/>
        <end position="88"/>
    </location>
</feature>
<keyword evidence="2" id="KW-0732">Signal</keyword>
<evidence type="ECO:0000256" key="2">
    <source>
        <dbReference type="SAM" id="SignalP"/>
    </source>
</evidence>